<keyword evidence="9 12" id="KW-0675">Receptor</keyword>
<evidence type="ECO:0000256" key="2">
    <source>
        <dbReference type="ARBA" id="ARBA00007376"/>
    </source>
</evidence>
<feature type="transmembrane region" description="Helical" evidence="13">
    <location>
        <begin position="96"/>
        <end position="118"/>
    </location>
</feature>
<dbReference type="GO" id="GO:0016020">
    <property type="term" value="C:membrane"/>
    <property type="evidence" value="ECO:0007669"/>
    <property type="project" value="UniProtKB-SubCell"/>
</dbReference>
<accession>A0A8J6AWR3</accession>
<keyword evidence="8 12" id="KW-0472">Membrane</keyword>
<dbReference type="FunFam" id="1.20.1070.10:FF:000055">
    <property type="entry name" value="Taste receptor type 2"/>
    <property type="match status" value="1"/>
</dbReference>
<reference evidence="14" key="1">
    <citation type="journal article" date="2021" name="Evol. Appl.">
        <title>The genome of the Pyrenean desman and the effects of bottlenecks and inbreeding on the genomic landscape of an endangered species.</title>
        <authorList>
            <person name="Escoda L."/>
            <person name="Castresana J."/>
        </authorList>
    </citation>
    <scope>NUCLEOTIDE SEQUENCE</scope>
    <source>
        <strain evidence="14">IBE-C5619</strain>
    </source>
</reference>
<keyword evidence="3 12" id="KW-0919">Taste</keyword>
<evidence type="ECO:0000256" key="1">
    <source>
        <dbReference type="ARBA" id="ARBA00004141"/>
    </source>
</evidence>
<keyword evidence="7 12" id="KW-0297">G-protein coupled receptor</keyword>
<evidence type="ECO:0000256" key="13">
    <source>
        <dbReference type="SAM" id="Phobius"/>
    </source>
</evidence>
<comment type="caution">
    <text evidence="14">The sequence shown here is derived from an EMBL/GenBank/DDBJ whole genome shotgun (WGS) entry which is preliminary data.</text>
</comment>
<evidence type="ECO:0000256" key="7">
    <source>
        <dbReference type="ARBA" id="ARBA00023040"/>
    </source>
</evidence>
<evidence type="ECO:0000256" key="8">
    <source>
        <dbReference type="ARBA" id="ARBA00023136"/>
    </source>
</evidence>
<comment type="subcellular location">
    <subcellularLocation>
        <location evidence="1 12">Membrane</location>
        <topology evidence="1 12">Multi-pass membrane protein</topology>
    </subcellularLocation>
</comment>
<feature type="transmembrane region" description="Helical" evidence="13">
    <location>
        <begin position="55"/>
        <end position="76"/>
    </location>
</feature>
<feature type="transmembrane region" description="Helical" evidence="13">
    <location>
        <begin position="191"/>
        <end position="218"/>
    </location>
</feature>
<evidence type="ECO:0000256" key="10">
    <source>
        <dbReference type="ARBA" id="ARBA00023224"/>
    </source>
</evidence>
<dbReference type="Pfam" id="PF05296">
    <property type="entry name" value="TAS2R"/>
    <property type="match status" value="1"/>
</dbReference>
<evidence type="ECO:0000256" key="9">
    <source>
        <dbReference type="ARBA" id="ARBA00023170"/>
    </source>
</evidence>
<evidence type="ECO:0000256" key="5">
    <source>
        <dbReference type="ARBA" id="ARBA00022692"/>
    </source>
</evidence>
<dbReference type="Proteomes" id="UP000700334">
    <property type="component" value="Unassembled WGS sequence"/>
</dbReference>
<dbReference type="GO" id="GO:0004930">
    <property type="term" value="F:G protein-coupled receptor activity"/>
    <property type="evidence" value="ECO:0007669"/>
    <property type="project" value="UniProtKB-KW"/>
</dbReference>
<keyword evidence="10 12" id="KW-0807">Transducer</keyword>
<keyword evidence="5 12" id="KW-0812">Transmembrane</keyword>
<proteinExistence type="inferred from homology"/>
<comment type="similarity">
    <text evidence="2 11">Belongs to the G-protein coupled receptor T2R family.</text>
</comment>
<evidence type="ECO:0000256" key="6">
    <source>
        <dbReference type="ARBA" id="ARBA00022989"/>
    </source>
</evidence>
<dbReference type="SUPFAM" id="SSF81321">
    <property type="entry name" value="Family A G protein-coupled receptor-like"/>
    <property type="match status" value="1"/>
</dbReference>
<evidence type="ECO:0000256" key="4">
    <source>
        <dbReference type="ARBA" id="ARBA00022606"/>
    </source>
</evidence>
<keyword evidence="6 13" id="KW-1133">Transmembrane helix</keyword>
<dbReference type="PANTHER" id="PTHR11394:SF52">
    <property type="entry name" value="TASTE RECEPTOR TYPE 2 MEMBER 38"/>
    <property type="match status" value="1"/>
</dbReference>
<feature type="transmembrane region" description="Helical" evidence="13">
    <location>
        <begin position="277"/>
        <end position="298"/>
    </location>
</feature>
<dbReference type="EMBL" id="JAGFMF010011412">
    <property type="protein sequence ID" value="KAG8523345.1"/>
    <property type="molecule type" value="Genomic_DNA"/>
</dbReference>
<evidence type="ECO:0000256" key="3">
    <source>
        <dbReference type="ARBA" id="ARBA00022480"/>
    </source>
</evidence>
<feature type="transmembrane region" description="Helical" evidence="13">
    <location>
        <begin position="249"/>
        <end position="271"/>
    </location>
</feature>
<protein>
    <recommendedName>
        <fullName evidence="12">Taste receptor type 2</fullName>
    </recommendedName>
</protein>
<evidence type="ECO:0000313" key="15">
    <source>
        <dbReference type="Proteomes" id="UP000700334"/>
    </source>
</evidence>
<organism evidence="14 15">
    <name type="scientific">Galemys pyrenaicus</name>
    <name type="common">Iberian desman</name>
    <name type="synonym">Pyrenean desman</name>
    <dbReference type="NCBI Taxonomy" id="202257"/>
    <lineage>
        <taxon>Eukaryota</taxon>
        <taxon>Metazoa</taxon>
        <taxon>Chordata</taxon>
        <taxon>Craniata</taxon>
        <taxon>Vertebrata</taxon>
        <taxon>Euteleostomi</taxon>
        <taxon>Mammalia</taxon>
        <taxon>Eutheria</taxon>
        <taxon>Laurasiatheria</taxon>
        <taxon>Eulipotyphla</taxon>
        <taxon>Talpidae</taxon>
        <taxon>Galemys</taxon>
    </lineage>
</organism>
<evidence type="ECO:0000256" key="11">
    <source>
        <dbReference type="RuleBase" id="RU004423"/>
    </source>
</evidence>
<sequence length="338" mass="37633">MLTLTPAVTVSCEVKGVFLVLSVLEFAVGILANVFIFLVNLWDLVRRHPLSSCDLVLLGLSLTRLFLQGLLFLDAIQLTFIQQMKDPLNLSYQTIIMLWMFAKQASLWLATCLSLLYCSKIVRFSYTFLVCLVSWISRKIPQLLLSALLLSCVCITFCLWDYFSRPGLIIAATGVRNHSKELNMQVIRLHFFHSFLICSLGAIPPFLIFVISSGVLIVSLGGHLRTMRAITSDSRDPSLEAHIRALKSLVSFLCFYVVSFCAALVSVPLLMLWQHKLGVMVCVGVMAACPSGHSVILISGNPKLKRAVGAILLWAQSGRWSKADPRWDKADPRTPNLC</sequence>
<dbReference type="InterPro" id="IPR007960">
    <property type="entry name" value="TAS2R"/>
</dbReference>
<feature type="transmembrane region" description="Helical" evidence="13">
    <location>
        <begin position="143"/>
        <end position="163"/>
    </location>
</feature>
<dbReference type="GO" id="GO:0033038">
    <property type="term" value="F:bitter taste receptor activity"/>
    <property type="evidence" value="ECO:0007669"/>
    <property type="project" value="InterPro"/>
</dbReference>
<name>A0A8J6AWR3_GALPY</name>
<dbReference type="AlphaFoldDB" id="A0A8J6AWR3"/>
<evidence type="ECO:0000256" key="12">
    <source>
        <dbReference type="RuleBase" id="RU004424"/>
    </source>
</evidence>
<gene>
    <name evidence="14" type="ORF">J0S82_014202</name>
</gene>
<keyword evidence="15" id="KW-1185">Reference proteome</keyword>
<keyword evidence="4 12" id="KW-0716">Sensory transduction</keyword>
<dbReference type="OrthoDB" id="9533783at2759"/>
<feature type="transmembrane region" description="Helical" evidence="13">
    <location>
        <begin position="20"/>
        <end position="43"/>
    </location>
</feature>
<evidence type="ECO:0000313" key="14">
    <source>
        <dbReference type="EMBL" id="KAG8523345.1"/>
    </source>
</evidence>
<dbReference type="PANTHER" id="PTHR11394">
    <property type="entry name" value="TASTE RECEPTOR TYPE 2"/>
    <property type="match status" value="1"/>
</dbReference>